<dbReference type="PANTHER" id="PTHR44688:SF16">
    <property type="entry name" value="DNA-BINDING TRANSCRIPTIONAL ACTIVATOR DEVR_DOSR"/>
    <property type="match status" value="1"/>
</dbReference>
<dbReference type="PROSITE" id="PS00622">
    <property type="entry name" value="HTH_LUXR_1"/>
    <property type="match status" value="1"/>
</dbReference>
<reference evidence="8 9" key="1">
    <citation type="submission" date="2015-03" db="EMBL/GenBank/DDBJ databases">
        <title>Complete genome sequence of Muricauda lutaonensis CC-HSB-11T, isolated from a coastal hot spring.</title>
        <authorList>
            <person name="Kim K.M."/>
        </authorList>
    </citation>
    <scope>NUCLEOTIDE SEQUENCE [LARGE SCALE GENOMIC DNA]</scope>
    <source>
        <strain evidence="8 9">CC-HSB-11</strain>
    </source>
</reference>
<dbReference type="RefSeq" id="WP_045803037.1">
    <property type="nucleotide sequence ID" value="NZ_CP011071.1"/>
</dbReference>
<dbReference type="PROSITE" id="PS50110">
    <property type="entry name" value="RESPONSE_REGULATORY"/>
    <property type="match status" value="1"/>
</dbReference>
<protein>
    <submittedName>
        <fullName evidence="8">Two component transcriptional regulator, LuxR family</fullName>
    </submittedName>
</protein>
<gene>
    <name evidence="8" type="ORF">VC82_2970</name>
</gene>
<dbReference type="SUPFAM" id="SSF52172">
    <property type="entry name" value="CheY-like"/>
    <property type="match status" value="1"/>
</dbReference>
<dbReference type="EMBL" id="CP011071">
    <property type="protein sequence ID" value="AKA36514.1"/>
    <property type="molecule type" value="Genomic_DNA"/>
</dbReference>
<dbReference type="Pfam" id="PF00072">
    <property type="entry name" value="Response_reg"/>
    <property type="match status" value="1"/>
</dbReference>
<dbReference type="GO" id="GO:0003677">
    <property type="term" value="F:DNA binding"/>
    <property type="evidence" value="ECO:0007669"/>
    <property type="project" value="UniProtKB-KW"/>
</dbReference>
<evidence type="ECO:0000256" key="4">
    <source>
        <dbReference type="ARBA" id="ARBA00023163"/>
    </source>
</evidence>
<feature type="domain" description="Response regulatory" evidence="7">
    <location>
        <begin position="7"/>
        <end position="123"/>
    </location>
</feature>
<dbReference type="KEGG" id="mlt:VC82_2970"/>
<dbReference type="PATRIC" id="fig|516051.4.peg.3042"/>
<evidence type="ECO:0000313" key="8">
    <source>
        <dbReference type="EMBL" id="AKA36514.1"/>
    </source>
</evidence>
<dbReference type="AlphaFoldDB" id="A0A0D5YXB4"/>
<evidence type="ECO:0000259" key="6">
    <source>
        <dbReference type="PROSITE" id="PS50043"/>
    </source>
</evidence>
<dbReference type="SMART" id="SM00421">
    <property type="entry name" value="HTH_LUXR"/>
    <property type="match status" value="1"/>
</dbReference>
<feature type="domain" description="HTH luxR-type" evidence="6">
    <location>
        <begin position="142"/>
        <end position="207"/>
    </location>
</feature>
<dbReference type="InterPro" id="IPR011006">
    <property type="entry name" value="CheY-like_superfamily"/>
</dbReference>
<dbReference type="OrthoDB" id="9797341at2"/>
<keyword evidence="4" id="KW-0804">Transcription</keyword>
<evidence type="ECO:0000313" key="9">
    <source>
        <dbReference type="Proteomes" id="UP000032726"/>
    </source>
</evidence>
<evidence type="ECO:0000256" key="5">
    <source>
        <dbReference type="PROSITE-ProRule" id="PRU00169"/>
    </source>
</evidence>
<dbReference type="HOGENOM" id="CLU_000445_90_1_10"/>
<sequence length="214" mass="24480">MRTTMTKVIIIDRDLQLHQLYGSYFENAPEYELIGIYDKVSAVLYDMGRSMPDIIISEVSLSGISGLEGIEHLRKRDASIKILIMSQQSDFEIIKKAFKKGANGYLTKPVTRNRLFHALDSIQQYGAALGHDVAKMIISSFQRKPLKTFSKRENQIIEYLGQGFTYKDIAEKLFVTPSTVNFHIQNIYLKLNVNSKSEALEKLRQLEAFQLDHS</sequence>
<dbReference type="InterPro" id="IPR001789">
    <property type="entry name" value="Sig_transdc_resp-reg_receiver"/>
</dbReference>
<keyword evidence="9" id="KW-1185">Reference proteome</keyword>
<evidence type="ECO:0000256" key="2">
    <source>
        <dbReference type="ARBA" id="ARBA00023015"/>
    </source>
</evidence>
<keyword evidence="1" id="KW-0597">Phosphoprotein</keyword>
<dbReference type="Gene3D" id="1.10.10.10">
    <property type="entry name" value="Winged helix-like DNA-binding domain superfamily/Winged helix DNA-binding domain"/>
    <property type="match status" value="1"/>
</dbReference>
<dbReference type="Gene3D" id="3.40.50.2300">
    <property type="match status" value="1"/>
</dbReference>
<dbReference type="InterPro" id="IPR036388">
    <property type="entry name" value="WH-like_DNA-bd_sf"/>
</dbReference>
<dbReference type="GO" id="GO:0000160">
    <property type="term" value="P:phosphorelay signal transduction system"/>
    <property type="evidence" value="ECO:0007669"/>
    <property type="project" value="InterPro"/>
</dbReference>
<comment type="caution">
    <text evidence="5">Lacks conserved residue(s) required for the propagation of feature annotation.</text>
</comment>
<name>A0A0D5YXB4_9FLAO</name>
<organism evidence="8 9">
    <name type="scientific">Flagellimonas lutaonensis</name>
    <dbReference type="NCBI Taxonomy" id="516051"/>
    <lineage>
        <taxon>Bacteria</taxon>
        <taxon>Pseudomonadati</taxon>
        <taxon>Bacteroidota</taxon>
        <taxon>Flavobacteriia</taxon>
        <taxon>Flavobacteriales</taxon>
        <taxon>Flavobacteriaceae</taxon>
        <taxon>Flagellimonas</taxon>
    </lineage>
</organism>
<keyword evidence="2" id="KW-0805">Transcription regulation</keyword>
<dbReference type="InterPro" id="IPR000792">
    <property type="entry name" value="Tscrpt_reg_LuxR_C"/>
</dbReference>
<proteinExistence type="predicted"/>
<evidence type="ECO:0000259" key="7">
    <source>
        <dbReference type="PROSITE" id="PS50110"/>
    </source>
</evidence>
<accession>A0A0D5YXB4</accession>
<dbReference type="InterPro" id="IPR058245">
    <property type="entry name" value="NreC/VraR/RcsB-like_REC"/>
</dbReference>
<dbReference type="CDD" id="cd06170">
    <property type="entry name" value="LuxR_C_like"/>
    <property type="match status" value="1"/>
</dbReference>
<dbReference type="STRING" id="516051.VC82_2970"/>
<dbReference type="PANTHER" id="PTHR44688">
    <property type="entry name" value="DNA-BINDING TRANSCRIPTIONAL ACTIVATOR DEVR_DOSR"/>
    <property type="match status" value="1"/>
</dbReference>
<dbReference type="SMART" id="SM00448">
    <property type="entry name" value="REC"/>
    <property type="match status" value="1"/>
</dbReference>
<dbReference type="Pfam" id="PF00196">
    <property type="entry name" value="GerE"/>
    <property type="match status" value="1"/>
</dbReference>
<dbReference type="CDD" id="cd17535">
    <property type="entry name" value="REC_NarL-like"/>
    <property type="match status" value="1"/>
</dbReference>
<evidence type="ECO:0000256" key="3">
    <source>
        <dbReference type="ARBA" id="ARBA00023125"/>
    </source>
</evidence>
<keyword evidence="3" id="KW-0238">DNA-binding</keyword>
<dbReference type="PRINTS" id="PR00038">
    <property type="entry name" value="HTHLUXR"/>
</dbReference>
<dbReference type="Proteomes" id="UP000032726">
    <property type="component" value="Chromosome"/>
</dbReference>
<evidence type="ECO:0000256" key="1">
    <source>
        <dbReference type="ARBA" id="ARBA00022553"/>
    </source>
</evidence>
<dbReference type="PROSITE" id="PS50043">
    <property type="entry name" value="HTH_LUXR_2"/>
    <property type="match status" value="1"/>
</dbReference>
<dbReference type="GO" id="GO:0006355">
    <property type="term" value="P:regulation of DNA-templated transcription"/>
    <property type="evidence" value="ECO:0007669"/>
    <property type="project" value="InterPro"/>
</dbReference>